<evidence type="ECO:0000313" key="1">
    <source>
        <dbReference type="EMBL" id="MCJ0741069.1"/>
    </source>
</evidence>
<dbReference type="RefSeq" id="WP_243357434.1">
    <property type="nucleotide sequence ID" value="NZ_JALGBH010000001.1"/>
</dbReference>
<name>A0ABS9ZSY4_9SPHI</name>
<proteinExistence type="predicted"/>
<keyword evidence="2" id="KW-1185">Reference proteome</keyword>
<comment type="caution">
    <text evidence="1">The sequence shown here is derived from an EMBL/GenBank/DDBJ whole genome shotgun (WGS) entry which is preliminary data.</text>
</comment>
<organism evidence="1 2">
    <name type="scientific">Pedobacter montanisoli</name>
    <dbReference type="NCBI Taxonomy" id="2923277"/>
    <lineage>
        <taxon>Bacteria</taxon>
        <taxon>Pseudomonadati</taxon>
        <taxon>Bacteroidota</taxon>
        <taxon>Sphingobacteriia</taxon>
        <taxon>Sphingobacteriales</taxon>
        <taxon>Sphingobacteriaceae</taxon>
        <taxon>Pedobacter</taxon>
    </lineage>
</organism>
<accession>A0ABS9ZSY4</accession>
<reference evidence="1" key="1">
    <citation type="submission" date="2022-03" db="EMBL/GenBank/DDBJ databases">
        <authorList>
            <person name="Woo C.Y."/>
        </authorList>
    </citation>
    <scope>NUCLEOTIDE SEQUENCE</scope>
    <source>
        <strain evidence="1">CYS-01</strain>
    </source>
</reference>
<evidence type="ECO:0000313" key="2">
    <source>
        <dbReference type="Proteomes" id="UP001165460"/>
    </source>
</evidence>
<dbReference type="Proteomes" id="UP001165460">
    <property type="component" value="Unassembled WGS sequence"/>
</dbReference>
<protein>
    <submittedName>
        <fullName evidence="1">Uncharacterized protein</fullName>
    </submittedName>
</protein>
<gene>
    <name evidence="1" type="ORF">MMF97_00010</name>
</gene>
<dbReference type="EMBL" id="JALGBH010000001">
    <property type="protein sequence ID" value="MCJ0741069.1"/>
    <property type="molecule type" value="Genomic_DNA"/>
</dbReference>
<dbReference type="PROSITE" id="PS51257">
    <property type="entry name" value="PROKAR_LIPOPROTEIN"/>
    <property type="match status" value="1"/>
</dbReference>
<sequence>MRVSFGLILLMFLFSCSGDQKQTEELKSNVVIEQKLSDFINQHKNWVENNESNPETTDKFQREVIHWSNEPDFLQNMPLQVETVKDTVESGQPVKVAVFTGYSDTTRPLKSLLNYIQITVNGIISDNQAKQLEKGQHYTIQASLQRQGKRADVKYIQVADFRGYDLGKYTFVINSIKPIKLNK</sequence>